<evidence type="ECO:0000313" key="3">
    <source>
        <dbReference type="Proteomes" id="UP000253383"/>
    </source>
</evidence>
<dbReference type="SUPFAM" id="SSF46955">
    <property type="entry name" value="Putative DNA-binding domain"/>
    <property type="match status" value="1"/>
</dbReference>
<comment type="caution">
    <text evidence="2">The sequence shown here is derived from an EMBL/GenBank/DDBJ whole genome shotgun (WGS) entry which is preliminary data.</text>
</comment>
<sequence length="107" mass="12000">MFNQSQNMANQSILISITEAEFDAKLNGAVSLAIEKALNSLKPHTIEPRFYSRKEAARKLNVTLPTLHIWTQEGKITGHRVGSRVLYKEEDLTNALQKIHTTIRAAA</sequence>
<dbReference type="InterPro" id="IPR009061">
    <property type="entry name" value="DNA-bd_dom_put_sf"/>
</dbReference>
<protein>
    <submittedName>
        <fullName evidence="2">Helix-turn-helix domain-containing protein</fullName>
    </submittedName>
</protein>
<proteinExistence type="predicted"/>
<gene>
    <name evidence="2" type="ORF">DUE52_25265</name>
</gene>
<name>A0A368JGR6_9BACT</name>
<evidence type="ECO:0000259" key="1">
    <source>
        <dbReference type="Pfam" id="PF12728"/>
    </source>
</evidence>
<dbReference type="InterPro" id="IPR041657">
    <property type="entry name" value="HTH_17"/>
</dbReference>
<reference evidence="2 3" key="1">
    <citation type="submission" date="2018-07" db="EMBL/GenBank/DDBJ databases">
        <title>Genome analysis of Larkinella rosea.</title>
        <authorList>
            <person name="Zhou Z."/>
            <person name="Wang G."/>
        </authorList>
    </citation>
    <scope>NUCLEOTIDE SEQUENCE [LARGE SCALE GENOMIC DNA]</scope>
    <source>
        <strain evidence="3">zzj9</strain>
    </source>
</reference>
<dbReference type="InterPro" id="IPR010093">
    <property type="entry name" value="SinI_DNA-bd"/>
</dbReference>
<keyword evidence="3" id="KW-1185">Reference proteome</keyword>
<dbReference type="GO" id="GO:0003677">
    <property type="term" value="F:DNA binding"/>
    <property type="evidence" value="ECO:0007669"/>
    <property type="project" value="InterPro"/>
</dbReference>
<dbReference type="OrthoDB" id="1097811at2"/>
<feature type="domain" description="Helix-turn-helix" evidence="1">
    <location>
        <begin position="50"/>
        <end position="94"/>
    </location>
</feature>
<dbReference type="Gene3D" id="1.10.1660.10">
    <property type="match status" value="1"/>
</dbReference>
<dbReference type="AlphaFoldDB" id="A0A368JGR6"/>
<dbReference type="Pfam" id="PF12728">
    <property type="entry name" value="HTH_17"/>
    <property type="match status" value="1"/>
</dbReference>
<dbReference type="NCBIfam" id="TIGR01764">
    <property type="entry name" value="excise"/>
    <property type="match status" value="1"/>
</dbReference>
<evidence type="ECO:0000313" key="2">
    <source>
        <dbReference type="EMBL" id="RCR66860.1"/>
    </source>
</evidence>
<accession>A0A368JGR6</accession>
<dbReference type="Proteomes" id="UP000253383">
    <property type="component" value="Unassembled WGS sequence"/>
</dbReference>
<organism evidence="2 3">
    <name type="scientific">Larkinella punicea</name>
    <dbReference type="NCBI Taxonomy" id="2315727"/>
    <lineage>
        <taxon>Bacteria</taxon>
        <taxon>Pseudomonadati</taxon>
        <taxon>Bacteroidota</taxon>
        <taxon>Cytophagia</taxon>
        <taxon>Cytophagales</taxon>
        <taxon>Spirosomataceae</taxon>
        <taxon>Larkinella</taxon>
    </lineage>
</organism>
<dbReference type="EMBL" id="QOWE01000024">
    <property type="protein sequence ID" value="RCR66860.1"/>
    <property type="molecule type" value="Genomic_DNA"/>
</dbReference>